<accession>A0A2N5DG90</accession>
<evidence type="ECO:0000313" key="1">
    <source>
        <dbReference type="EMBL" id="PLR25084.1"/>
    </source>
</evidence>
<comment type="caution">
    <text evidence="1">The sequence shown here is derived from an EMBL/GenBank/DDBJ whole genome shotgun (WGS) entry which is preliminary data.</text>
</comment>
<dbReference type="AlphaFoldDB" id="A0A2N5DG90"/>
<dbReference type="EMBL" id="PJRS01000022">
    <property type="protein sequence ID" value="PLR25084.1"/>
    <property type="molecule type" value="Genomic_DNA"/>
</dbReference>
<keyword evidence="2" id="KW-1185">Reference proteome</keyword>
<protein>
    <submittedName>
        <fullName evidence="1">Uncharacterized protein</fullName>
    </submittedName>
</protein>
<dbReference type="RefSeq" id="WP_101718358.1">
    <property type="nucleotide sequence ID" value="NZ_PJRS01000022.1"/>
</dbReference>
<gene>
    <name evidence="1" type="ORF">SGCZBJ_12680</name>
</gene>
<reference evidence="1 2" key="1">
    <citation type="submission" date="2017-12" db="EMBL/GenBank/DDBJ databases">
        <title>The genome sequence of Caulobacter sp. 410.</title>
        <authorList>
            <person name="Gao J."/>
            <person name="Mao X."/>
            <person name="Sun J."/>
        </authorList>
    </citation>
    <scope>NUCLEOTIDE SEQUENCE [LARGE SCALE GENOMIC DNA]</scope>
    <source>
        <strain evidence="1 2">410</strain>
    </source>
</reference>
<proteinExistence type="predicted"/>
<name>A0A2N5DG90_9CAUL</name>
<evidence type="ECO:0000313" key="2">
    <source>
        <dbReference type="Proteomes" id="UP000234479"/>
    </source>
</evidence>
<dbReference type="Proteomes" id="UP000234479">
    <property type="component" value="Unassembled WGS sequence"/>
</dbReference>
<organism evidence="1 2">
    <name type="scientific">Caulobacter zeae</name>
    <dbReference type="NCBI Taxonomy" id="2055137"/>
    <lineage>
        <taxon>Bacteria</taxon>
        <taxon>Pseudomonadati</taxon>
        <taxon>Pseudomonadota</taxon>
        <taxon>Alphaproteobacteria</taxon>
        <taxon>Caulobacterales</taxon>
        <taxon>Caulobacteraceae</taxon>
        <taxon>Caulobacter</taxon>
    </lineage>
</organism>
<sequence length="119" mass="12471">MGVVVQVAGTPAVQRMEDGRVAVWVGTEEDPTVMLIDDVAALTLAQRLVSIVERRPDRPGFAGLVERIVVSAPEQGAPGRLAVDIRDHTATFLLDWEGLAALADAAKAALTSASPEGEA</sequence>